<evidence type="ECO:0000256" key="8">
    <source>
        <dbReference type="SAM" id="SignalP"/>
    </source>
</evidence>
<feature type="domain" description="Apple" evidence="10">
    <location>
        <begin position="384"/>
        <end position="471"/>
    </location>
</feature>
<organism evidence="11">
    <name type="scientific">Oryza brachyantha</name>
    <name type="common">malo sina</name>
    <dbReference type="NCBI Taxonomy" id="4533"/>
    <lineage>
        <taxon>Eukaryota</taxon>
        <taxon>Viridiplantae</taxon>
        <taxon>Streptophyta</taxon>
        <taxon>Embryophyta</taxon>
        <taxon>Tracheophyta</taxon>
        <taxon>Spermatophyta</taxon>
        <taxon>Magnoliopsida</taxon>
        <taxon>Liliopsida</taxon>
        <taxon>Poales</taxon>
        <taxon>Poaceae</taxon>
        <taxon>BOP clade</taxon>
        <taxon>Oryzoideae</taxon>
        <taxon>Oryzeae</taxon>
        <taxon>Oryzinae</taxon>
        <taxon>Oryza</taxon>
    </lineage>
</organism>
<feature type="domain" description="Bulb-type lectin" evidence="9">
    <location>
        <begin position="33"/>
        <end position="181"/>
    </location>
</feature>
<evidence type="ECO:0000259" key="10">
    <source>
        <dbReference type="PROSITE" id="PS50948"/>
    </source>
</evidence>
<name>J3MID2_ORYBR</name>
<dbReference type="Pfam" id="PF08276">
    <property type="entry name" value="PAN_2"/>
    <property type="match status" value="1"/>
</dbReference>
<protein>
    <recommendedName>
        <fullName evidence="2">non-specific serine/threonine protein kinase</fullName>
        <ecNumber evidence="2">2.7.11.1</ecNumber>
    </recommendedName>
</protein>
<dbReference type="Pfam" id="PF01453">
    <property type="entry name" value="B_lectin"/>
    <property type="match status" value="1"/>
</dbReference>
<dbReference type="Proteomes" id="UP000006038">
    <property type="component" value="Chromosome 7"/>
</dbReference>
<dbReference type="GO" id="GO:0048544">
    <property type="term" value="P:recognition of pollen"/>
    <property type="evidence" value="ECO:0007669"/>
    <property type="project" value="InterPro"/>
</dbReference>
<dbReference type="GO" id="GO:0051707">
    <property type="term" value="P:response to other organism"/>
    <property type="evidence" value="ECO:0007669"/>
    <property type="project" value="UniProtKB-ARBA"/>
</dbReference>
<evidence type="ECO:0000256" key="6">
    <source>
        <dbReference type="ARBA" id="ARBA00047899"/>
    </source>
</evidence>
<dbReference type="EnsemblPlants" id="OB07G11640.1">
    <property type="protein sequence ID" value="OB07G11640.1"/>
    <property type="gene ID" value="OB07G11640"/>
</dbReference>
<keyword evidence="4" id="KW-1015">Disulfide bond</keyword>
<dbReference type="InterPro" id="IPR000858">
    <property type="entry name" value="S_locus_glycoprot_dom"/>
</dbReference>
<feature type="signal peptide" evidence="8">
    <location>
        <begin position="1"/>
        <end position="28"/>
    </location>
</feature>
<dbReference type="OMA" id="HIANSTH"/>
<evidence type="ECO:0000256" key="3">
    <source>
        <dbReference type="ARBA" id="ARBA00022729"/>
    </source>
</evidence>
<keyword evidence="3 8" id="KW-0732">Signal</keyword>
<dbReference type="CDD" id="cd01098">
    <property type="entry name" value="PAN_AP_plant"/>
    <property type="match status" value="1"/>
</dbReference>
<dbReference type="HOGENOM" id="CLU_000288_116_2_1"/>
<keyword evidence="5" id="KW-0675">Receptor</keyword>
<dbReference type="GO" id="GO:0016020">
    <property type="term" value="C:membrane"/>
    <property type="evidence" value="ECO:0007669"/>
    <property type="project" value="UniProtKB-SubCell"/>
</dbReference>
<keyword evidence="12" id="KW-1185">Reference proteome</keyword>
<dbReference type="Pfam" id="PF00954">
    <property type="entry name" value="S_locus_glycop"/>
    <property type="match status" value="1"/>
</dbReference>
<dbReference type="PROSITE" id="PS50948">
    <property type="entry name" value="PAN"/>
    <property type="match status" value="1"/>
</dbReference>
<dbReference type="FunFam" id="2.90.10.10:FF:000011">
    <property type="entry name" value="Serine/threonine-protein kinase"/>
    <property type="match status" value="1"/>
</dbReference>
<dbReference type="GO" id="GO:0004674">
    <property type="term" value="F:protein serine/threonine kinase activity"/>
    <property type="evidence" value="ECO:0007669"/>
    <property type="project" value="UniProtKB-EC"/>
</dbReference>
<feature type="chain" id="PRO_5003773537" description="non-specific serine/threonine protein kinase" evidence="8">
    <location>
        <begin position="29"/>
        <end position="497"/>
    </location>
</feature>
<evidence type="ECO:0000256" key="2">
    <source>
        <dbReference type="ARBA" id="ARBA00012513"/>
    </source>
</evidence>
<reference evidence="11" key="1">
    <citation type="journal article" date="2013" name="Nat. Commun.">
        <title>Whole-genome sequencing of Oryza brachyantha reveals mechanisms underlying Oryza genome evolution.</title>
        <authorList>
            <person name="Chen J."/>
            <person name="Huang Q."/>
            <person name="Gao D."/>
            <person name="Wang J."/>
            <person name="Lang Y."/>
            <person name="Liu T."/>
            <person name="Li B."/>
            <person name="Bai Z."/>
            <person name="Luis Goicoechea J."/>
            <person name="Liang C."/>
            <person name="Chen C."/>
            <person name="Zhang W."/>
            <person name="Sun S."/>
            <person name="Liao Y."/>
            <person name="Zhang X."/>
            <person name="Yang L."/>
            <person name="Song C."/>
            <person name="Wang M."/>
            <person name="Shi J."/>
            <person name="Liu G."/>
            <person name="Liu J."/>
            <person name="Zhou H."/>
            <person name="Zhou W."/>
            <person name="Yu Q."/>
            <person name="An N."/>
            <person name="Chen Y."/>
            <person name="Cai Q."/>
            <person name="Wang B."/>
            <person name="Liu B."/>
            <person name="Min J."/>
            <person name="Huang Y."/>
            <person name="Wu H."/>
            <person name="Li Z."/>
            <person name="Zhang Y."/>
            <person name="Yin Y."/>
            <person name="Song W."/>
            <person name="Jiang J."/>
            <person name="Jackson S.A."/>
            <person name="Wing R.A."/>
            <person name="Wang J."/>
            <person name="Chen M."/>
        </authorList>
    </citation>
    <scope>NUCLEOTIDE SEQUENCE [LARGE SCALE GENOMIC DNA]</scope>
    <source>
        <strain evidence="11">cv. IRGC 101232</strain>
    </source>
</reference>
<dbReference type="PANTHER" id="PTHR32444">
    <property type="entry name" value="BULB-TYPE LECTIN DOMAIN-CONTAINING PROTEIN"/>
    <property type="match status" value="1"/>
</dbReference>
<dbReference type="eggNOG" id="ENOG502QUMK">
    <property type="taxonomic scope" value="Eukaryota"/>
</dbReference>
<dbReference type="AlphaFoldDB" id="J3MID2"/>
<dbReference type="EC" id="2.7.11.1" evidence="2"/>
<dbReference type="PROSITE" id="PS50927">
    <property type="entry name" value="BULB_LECTIN"/>
    <property type="match status" value="1"/>
</dbReference>
<proteinExistence type="predicted"/>
<dbReference type="Gene3D" id="2.90.10.10">
    <property type="entry name" value="Bulb-type lectin domain"/>
    <property type="match status" value="1"/>
</dbReference>
<evidence type="ECO:0000259" key="9">
    <source>
        <dbReference type="PROSITE" id="PS50927"/>
    </source>
</evidence>
<evidence type="ECO:0000256" key="1">
    <source>
        <dbReference type="ARBA" id="ARBA00004479"/>
    </source>
</evidence>
<comment type="catalytic activity">
    <reaction evidence="6">
        <text>L-threonyl-[protein] + ATP = O-phospho-L-threonyl-[protein] + ADP + H(+)</text>
        <dbReference type="Rhea" id="RHEA:46608"/>
        <dbReference type="Rhea" id="RHEA-COMP:11060"/>
        <dbReference type="Rhea" id="RHEA-COMP:11605"/>
        <dbReference type="ChEBI" id="CHEBI:15378"/>
        <dbReference type="ChEBI" id="CHEBI:30013"/>
        <dbReference type="ChEBI" id="CHEBI:30616"/>
        <dbReference type="ChEBI" id="CHEBI:61977"/>
        <dbReference type="ChEBI" id="CHEBI:456216"/>
        <dbReference type="EC" id="2.7.11.1"/>
    </reaction>
</comment>
<dbReference type="CDD" id="cd00028">
    <property type="entry name" value="B_lectin"/>
    <property type="match status" value="1"/>
</dbReference>
<dbReference type="SUPFAM" id="SSF51110">
    <property type="entry name" value="alpha-D-mannose-specific plant lectins"/>
    <property type="match status" value="1"/>
</dbReference>
<dbReference type="InterPro" id="IPR036426">
    <property type="entry name" value="Bulb-type_lectin_dom_sf"/>
</dbReference>
<accession>J3MID2</accession>
<dbReference type="InterPro" id="IPR003609">
    <property type="entry name" value="Pan_app"/>
</dbReference>
<dbReference type="SMART" id="SM00473">
    <property type="entry name" value="PAN_AP"/>
    <property type="match status" value="1"/>
</dbReference>
<sequence>MLPHPLHVFLLSAGLFLASLHHTPPCSAAADGGDTLMAGQALALGDKLVSGDGKFALGFFQVQAPTSISNSTTTTTTIPGWYLGIWFNKIPVFTTAWVANRENPITAADLINHSAHLKISRDGNLAIILNSTASSESMIWSTHIIVNRTTGTSTNTSALLMNNGNLVLMAENPPSSSVHVVLWQSFDYPADVGLPGAKLGRNKITGLNRLFISKKSLTDLGLGSYTIELGTNGVLFIKRRRPSLVYWSWSSGQLAYTLVPLLNELLDMDPRTKGLLKASYVHNNEEEYFTYTSHDESISAFVYMDITGQVKLKVWSRPKQSWQTIYAEPSDPCSLRDACGPFTVCNGNSVPFCDCMEGFSPRSPQDWDAGDPIRGCVRSTPLDCRSSNLQDTSPEGMFHTIARVTMPSDPESVDDASTRSKCEQGCLANCSCTAYSYNGNRCSVWHGELRNVNHNDGIDDSSEDVLYLRLAARDLQSIRRNTKRKPRVVAMVSTVGF</sequence>
<evidence type="ECO:0000313" key="11">
    <source>
        <dbReference type="EnsemblPlants" id="OB07G11640.1"/>
    </source>
</evidence>
<comment type="subcellular location">
    <subcellularLocation>
        <location evidence="1">Membrane</location>
        <topology evidence="1">Single-pass type I membrane protein</topology>
    </subcellularLocation>
</comment>
<evidence type="ECO:0000256" key="7">
    <source>
        <dbReference type="ARBA" id="ARBA00048679"/>
    </source>
</evidence>
<dbReference type="PANTHER" id="PTHR32444:SF231">
    <property type="entry name" value="OS11G0208700 PROTEIN"/>
    <property type="match status" value="1"/>
</dbReference>
<evidence type="ECO:0000256" key="4">
    <source>
        <dbReference type="ARBA" id="ARBA00023157"/>
    </source>
</evidence>
<comment type="catalytic activity">
    <reaction evidence="7">
        <text>L-seryl-[protein] + ATP = O-phospho-L-seryl-[protein] + ADP + H(+)</text>
        <dbReference type="Rhea" id="RHEA:17989"/>
        <dbReference type="Rhea" id="RHEA-COMP:9863"/>
        <dbReference type="Rhea" id="RHEA-COMP:11604"/>
        <dbReference type="ChEBI" id="CHEBI:15378"/>
        <dbReference type="ChEBI" id="CHEBI:29999"/>
        <dbReference type="ChEBI" id="CHEBI:30616"/>
        <dbReference type="ChEBI" id="CHEBI:83421"/>
        <dbReference type="ChEBI" id="CHEBI:456216"/>
        <dbReference type="EC" id="2.7.11.1"/>
    </reaction>
</comment>
<reference evidence="11" key="2">
    <citation type="submission" date="2013-04" db="UniProtKB">
        <authorList>
            <consortium name="EnsemblPlants"/>
        </authorList>
    </citation>
    <scope>IDENTIFICATION</scope>
</reference>
<dbReference type="STRING" id="4533.J3MID2"/>
<dbReference type="SMART" id="SM00108">
    <property type="entry name" value="B_lectin"/>
    <property type="match status" value="1"/>
</dbReference>
<evidence type="ECO:0000313" key="12">
    <source>
        <dbReference type="Proteomes" id="UP000006038"/>
    </source>
</evidence>
<dbReference type="Gramene" id="OB07G11640.1">
    <property type="protein sequence ID" value="OB07G11640.1"/>
    <property type="gene ID" value="OB07G11640"/>
</dbReference>
<dbReference type="InterPro" id="IPR001480">
    <property type="entry name" value="Bulb-type_lectin_dom"/>
</dbReference>
<evidence type="ECO:0000256" key="5">
    <source>
        <dbReference type="ARBA" id="ARBA00023170"/>
    </source>
</evidence>